<gene>
    <name evidence="6" type="ORF">R4Z09_13190</name>
</gene>
<reference evidence="6 7" key="1">
    <citation type="submission" date="2023-10" db="EMBL/GenBank/DDBJ databases">
        <title>Niallia locisalis sp.nov. isolated from a salt pond sample.</title>
        <authorList>
            <person name="Li X.-J."/>
            <person name="Dong L."/>
        </authorList>
    </citation>
    <scope>NUCLEOTIDE SEQUENCE [LARGE SCALE GENOMIC DNA]</scope>
    <source>
        <strain evidence="6 7">DSM 29761</strain>
    </source>
</reference>
<dbReference type="Pfam" id="PF04545">
    <property type="entry name" value="Sigma70_r4"/>
    <property type="match status" value="1"/>
</dbReference>
<feature type="domain" description="RNA polymerase sigma-70 region 4" evidence="5">
    <location>
        <begin position="200"/>
        <end position="249"/>
    </location>
</feature>
<keyword evidence="1" id="KW-0805">Transcription regulation</keyword>
<keyword evidence="7" id="KW-1185">Reference proteome</keyword>
<keyword evidence="3" id="KW-0238">DNA-binding</keyword>
<dbReference type="EMBL" id="CP137640">
    <property type="protein sequence ID" value="WVX83850.1"/>
    <property type="molecule type" value="Genomic_DNA"/>
</dbReference>
<organism evidence="6 7">
    <name type="scientific">Niallia oryzisoli</name>
    <dbReference type="NCBI Taxonomy" id="1737571"/>
    <lineage>
        <taxon>Bacteria</taxon>
        <taxon>Bacillati</taxon>
        <taxon>Bacillota</taxon>
        <taxon>Bacilli</taxon>
        <taxon>Bacillales</taxon>
        <taxon>Bacillaceae</taxon>
        <taxon>Niallia</taxon>
    </lineage>
</organism>
<dbReference type="RefSeq" id="WP_338452722.1">
    <property type="nucleotide sequence ID" value="NZ_CP137640.1"/>
</dbReference>
<evidence type="ECO:0000259" key="5">
    <source>
        <dbReference type="Pfam" id="PF04545"/>
    </source>
</evidence>
<dbReference type="InterPro" id="IPR014284">
    <property type="entry name" value="RNA_pol_sigma-70_dom"/>
</dbReference>
<proteinExistence type="predicted"/>
<dbReference type="NCBIfam" id="TIGR02937">
    <property type="entry name" value="sigma70-ECF"/>
    <property type="match status" value="1"/>
</dbReference>
<protein>
    <submittedName>
        <fullName evidence="6">Sigma-70 family RNA polymerase sigma factor</fullName>
    </submittedName>
</protein>
<evidence type="ECO:0000256" key="2">
    <source>
        <dbReference type="ARBA" id="ARBA00023082"/>
    </source>
</evidence>
<evidence type="ECO:0000256" key="1">
    <source>
        <dbReference type="ARBA" id="ARBA00023015"/>
    </source>
</evidence>
<dbReference type="InterPro" id="IPR007630">
    <property type="entry name" value="RNA_pol_sigma70_r4"/>
</dbReference>
<dbReference type="SUPFAM" id="SSF88659">
    <property type="entry name" value="Sigma3 and sigma4 domains of RNA polymerase sigma factors"/>
    <property type="match status" value="1"/>
</dbReference>
<evidence type="ECO:0000313" key="6">
    <source>
        <dbReference type="EMBL" id="WVX83850.1"/>
    </source>
</evidence>
<name>A0ABZ2CJK1_9BACI</name>
<evidence type="ECO:0000256" key="3">
    <source>
        <dbReference type="ARBA" id="ARBA00023125"/>
    </source>
</evidence>
<dbReference type="PANTHER" id="PTHR30385">
    <property type="entry name" value="SIGMA FACTOR F FLAGELLAR"/>
    <property type="match status" value="1"/>
</dbReference>
<keyword evidence="2" id="KW-0731">Sigma factor</keyword>
<dbReference type="Proteomes" id="UP001357223">
    <property type="component" value="Chromosome"/>
</dbReference>
<evidence type="ECO:0000313" key="7">
    <source>
        <dbReference type="Proteomes" id="UP001357223"/>
    </source>
</evidence>
<sequence>MLLKDKAVLTKAQHDINYLNNLLATTEANKFIRYVIKSYTKSPANFMAVNRVEWEDLQQAGYLGLYLGITRLNLSLVPNEWVRYLYLSVQGEIRKFSRSNDSNMVVIPQRIRGLYSKYRNFHEDFWLEHFRDPKIVEVMSHFNIDEQDAFDLVYGMQASISRDQLLAELYSSNHNFSDLDPTYHGKVENQAINKILVEDALKYVNEKQKTVLYLYYYKGLSKTEISKVIGCGNSMITKHINTAFKNIREQYGELA</sequence>
<dbReference type="Gene3D" id="1.20.140.160">
    <property type="match status" value="1"/>
</dbReference>
<accession>A0ABZ2CJK1</accession>
<evidence type="ECO:0000256" key="4">
    <source>
        <dbReference type="ARBA" id="ARBA00023163"/>
    </source>
</evidence>
<dbReference type="InterPro" id="IPR013324">
    <property type="entry name" value="RNA_pol_sigma_r3/r4-like"/>
</dbReference>
<keyword evidence="4" id="KW-0804">Transcription</keyword>